<comment type="caution">
    <text evidence="2">The sequence shown here is derived from an EMBL/GenBank/DDBJ whole genome shotgun (WGS) entry which is preliminary data.</text>
</comment>
<dbReference type="GeneID" id="81444041"/>
<evidence type="ECO:0000313" key="3">
    <source>
        <dbReference type="Proteomes" id="UP001147782"/>
    </source>
</evidence>
<reference evidence="2" key="2">
    <citation type="journal article" date="2023" name="IMA Fungus">
        <title>Comparative genomic study of the Penicillium genus elucidates a diverse pangenome and 15 lateral gene transfer events.</title>
        <authorList>
            <person name="Petersen C."/>
            <person name="Sorensen T."/>
            <person name="Nielsen M.R."/>
            <person name="Sondergaard T.E."/>
            <person name="Sorensen J.L."/>
            <person name="Fitzpatrick D.A."/>
            <person name="Frisvad J.C."/>
            <person name="Nielsen K.L."/>
        </authorList>
    </citation>
    <scope>NUCLEOTIDE SEQUENCE</scope>
    <source>
        <strain evidence="2">IBT 29864</strain>
    </source>
</reference>
<keyword evidence="3" id="KW-1185">Reference proteome</keyword>
<evidence type="ECO:0000313" key="2">
    <source>
        <dbReference type="EMBL" id="KAJ5359536.1"/>
    </source>
</evidence>
<feature type="compositionally biased region" description="Polar residues" evidence="1">
    <location>
        <begin position="63"/>
        <end position="85"/>
    </location>
</feature>
<feature type="compositionally biased region" description="Polar residues" evidence="1">
    <location>
        <begin position="147"/>
        <end position="156"/>
    </location>
</feature>
<feature type="region of interest" description="Disordered" evidence="1">
    <location>
        <begin position="1"/>
        <end position="245"/>
    </location>
</feature>
<dbReference type="AlphaFoldDB" id="A0A9W9RG62"/>
<feature type="compositionally biased region" description="Polar residues" evidence="1">
    <location>
        <begin position="15"/>
        <end position="27"/>
    </location>
</feature>
<dbReference type="OrthoDB" id="5383057at2759"/>
<reference evidence="2" key="1">
    <citation type="submission" date="2022-11" db="EMBL/GenBank/DDBJ databases">
        <authorList>
            <person name="Petersen C."/>
        </authorList>
    </citation>
    <scope>NUCLEOTIDE SEQUENCE</scope>
    <source>
        <strain evidence="2">IBT 29864</strain>
    </source>
</reference>
<evidence type="ECO:0000256" key="1">
    <source>
        <dbReference type="SAM" id="MobiDB-lite"/>
    </source>
</evidence>
<dbReference type="Proteomes" id="UP001147782">
    <property type="component" value="Unassembled WGS sequence"/>
</dbReference>
<proteinExistence type="predicted"/>
<dbReference type="EMBL" id="JAPZBS010000009">
    <property type="protein sequence ID" value="KAJ5359536.1"/>
    <property type="molecule type" value="Genomic_DNA"/>
</dbReference>
<gene>
    <name evidence="2" type="ORF">N7496_011949</name>
</gene>
<protein>
    <submittedName>
        <fullName evidence="2">Uncharacterized protein</fullName>
    </submittedName>
</protein>
<sequence>MDIQGTRIAPGARSTKVTTDPRAQQQPIIEPSGPVTNDSLAAESIHTGGAFSANRGAEPMGVSGNQSTLKNTDTSAAKTLSSASVGSVRGDNQRQEKYPEALGGQGNFPGAHITGYAGGSTAAKQQMGMHTGEYAASQHLPSKAAASGSSQYNNGQAPYYVKDVTDGSQGQKSKGKNLHQGGSRPDDSKNASFTSEIGSEMDPGRAAEVKFQSRVAESGASAGGPRQKGVDDQNLYRTLESDQRA</sequence>
<accession>A0A9W9RG62</accession>
<name>A0A9W9RG62_9EURO</name>
<organism evidence="2 3">
    <name type="scientific">Penicillium cataractarum</name>
    <dbReference type="NCBI Taxonomy" id="2100454"/>
    <lineage>
        <taxon>Eukaryota</taxon>
        <taxon>Fungi</taxon>
        <taxon>Dikarya</taxon>
        <taxon>Ascomycota</taxon>
        <taxon>Pezizomycotina</taxon>
        <taxon>Eurotiomycetes</taxon>
        <taxon>Eurotiomycetidae</taxon>
        <taxon>Eurotiales</taxon>
        <taxon>Aspergillaceae</taxon>
        <taxon>Penicillium</taxon>
    </lineage>
</organism>
<dbReference type="RefSeq" id="XP_056550822.1">
    <property type="nucleotide sequence ID" value="XM_056704862.1"/>
</dbReference>